<comment type="similarity">
    <text evidence="1">Belongs to the LysR transcriptional regulatory family.</text>
</comment>
<dbReference type="RefSeq" id="WP_283408530.1">
    <property type="nucleotide sequence ID" value="NZ_FXUF01000003.1"/>
</dbReference>
<proteinExistence type="inferred from homology"/>
<dbReference type="InterPro" id="IPR036388">
    <property type="entry name" value="WH-like_DNA-bd_sf"/>
</dbReference>
<dbReference type="EMBL" id="FXUF01000003">
    <property type="protein sequence ID" value="SMP48618.1"/>
    <property type="molecule type" value="Genomic_DNA"/>
</dbReference>
<dbReference type="PANTHER" id="PTHR30346">
    <property type="entry name" value="TRANSCRIPTIONAL DUAL REGULATOR HCAR-RELATED"/>
    <property type="match status" value="1"/>
</dbReference>
<evidence type="ECO:0000256" key="4">
    <source>
        <dbReference type="ARBA" id="ARBA00023163"/>
    </source>
</evidence>
<name>A0AA46AIF4_9CLOT</name>
<dbReference type="Pfam" id="PF03466">
    <property type="entry name" value="LysR_substrate"/>
    <property type="match status" value="1"/>
</dbReference>
<dbReference type="SUPFAM" id="SSF46785">
    <property type="entry name" value="Winged helix' DNA-binding domain"/>
    <property type="match status" value="1"/>
</dbReference>
<dbReference type="InterPro" id="IPR036390">
    <property type="entry name" value="WH_DNA-bd_sf"/>
</dbReference>
<dbReference type="PROSITE" id="PS50931">
    <property type="entry name" value="HTH_LYSR"/>
    <property type="match status" value="1"/>
</dbReference>
<keyword evidence="4" id="KW-0804">Transcription</keyword>
<dbReference type="SUPFAM" id="SSF53850">
    <property type="entry name" value="Periplasmic binding protein-like II"/>
    <property type="match status" value="1"/>
</dbReference>
<dbReference type="Proteomes" id="UP001158066">
    <property type="component" value="Unassembled WGS sequence"/>
</dbReference>
<dbReference type="PANTHER" id="PTHR30346:SF28">
    <property type="entry name" value="HTH-TYPE TRANSCRIPTIONAL REGULATOR CYNR"/>
    <property type="match status" value="1"/>
</dbReference>
<keyword evidence="7" id="KW-1185">Reference proteome</keyword>
<dbReference type="Gene3D" id="3.40.190.290">
    <property type="match status" value="1"/>
</dbReference>
<feature type="domain" description="HTH lysR-type" evidence="5">
    <location>
        <begin position="1"/>
        <end position="58"/>
    </location>
</feature>
<reference evidence="6" key="1">
    <citation type="submission" date="2017-05" db="EMBL/GenBank/DDBJ databases">
        <authorList>
            <person name="Varghese N."/>
            <person name="Submissions S."/>
        </authorList>
    </citation>
    <scope>NUCLEOTIDE SEQUENCE</scope>
    <source>
        <strain evidence="6">Su22</strain>
    </source>
</reference>
<dbReference type="PRINTS" id="PR00039">
    <property type="entry name" value="HTHLYSR"/>
</dbReference>
<protein>
    <submittedName>
        <fullName evidence="6">DNA-binding transcriptional regulator, LysR family</fullName>
    </submittedName>
</protein>
<gene>
    <name evidence="6" type="ORF">SAMN06296020_103266</name>
</gene>
<dbReference type="GO" id="GO:0003677">
    <property type="term" value="F:DNA binding"/>
    <property type="evidence" value="ECO:0007669"/>
    <property type="project" value="UniProtKB-KW"/>
</dbReference>
<keyword evidence="3 6" id="KW-0238">DNA-binding</keyword>
<accession>A0AA46AIF4</accession>
<dbReference type="GO" id="GO:0003700">
    <property type="term" value="F:DNA-binding transcription factor activity"/>
    <property type="evidence" value="ECO:0007669"/>
    <property type="project" value="InterPro"/>
</dbReference>
<evidence type="ECO:0000256" key="1">
    <source>
        <dbReference type="ARBA" id="ARBA00009437"/>
    </source>
</evidence>
<evidence type="ECO:0000313" key="7">
    <source>
        <dbReference type="Proteomes" id="UP001158066"/>
    </source>
</evidence>
<dbReference type="GO" id="GO:0032993">
    <property type="term" value="C:protein-DNA complex"/>
    <property type="evidence" value="ECO:0007669"/>
    <property type="project" value="TreeGrafter"/>
</dbReference>
<dbReference type="InterPro" id="IPR005119">
    <property type="entry name" value="LysR_subst-bd"/>
</dbReference>
<evidence type="ECO:0000256" key="3">
    <source>
        <dbReference type="ARBA" id="ARBA00023125"/>
    </source>
</evidence>
<sequence length="303" mass="34058">MTLHQLRYFVEMCNTLHYTKTAEQLNISQPSLSYALSELSKELGVSLFGKDGKKVFLTEFGEAFLPYAESALHILSQGEAQISNMKNPSGGIINLGYIYSVSFDAIPHLVDEFYGSQGNRNIHFNLQVGMTNTLIEKLLDCTMDVVMAPHPEVLSEGISSVPVFNQELYLVVYNDHPLATRTSVTIEDFKNEKFVMIHKNTDLFLQTEALFKKHGIRPEIAFKVDECNSMAAFVGSQLGIAIMPNIPSLDSYKVTAIPFEGRSMNRSICLLWNTKCRANPVVSSFINYFTSHHERIRLNGDSQ</sequence>
<evidence type="ECO:0000256" key="2">
    <source>
        <dbReference type="ARBA" id="ARBA00023015"/>
    </source>
</evidence>
<organism evidence="6 7">
    <name type="scientific">Anoxynatronum buryatiense</name>
    <dbReference type="NCBI Taxonomy" id="489973"/>
    <lineage>
        <taxon>Bacteria</taxon>
        <taxon>Bacillati</taxon>
        <taxon>Bacillota</taxon>
        <taxon>Clostridia</taxon>
        <taxon>Eubacteriales</taxon>
        <taxon>Clostridiaceae</taxon>
        <taxon>Anoxynatronum</taxon>
    </lineage>
</organism>
<dbReference type="InterPro" id="IPR000847">
    <property type="entry name" value="LysR_HTH_N"/>
</dbReference>
<dbReference type="AlphaFoldDB" id="A0AA46AIF4"/>
<evidence type="ECO:0000259" key="5">
    <source>
        <dbReference type="PROSITE" id="PS50931"/>
    </source>
</evidence>
<evidence type="ECO:0000313" key="6">
    <source>
        <dbReference type="EMBL" id="SMP48618.1"/>
    </source>
</evidence>
<comment type="caution">
    <text evidence="6">The sequence shown here is derived from an EMBL/GenBank/DDBJ whole genome shotgun (WGS) entry which is preliminary data.</text>
</comment>
<keyword evidence="2" id="KW-0805">Transcription regulation</keyword>
<dbReference type="Pfam" id="PF00126">
    <property type="entry name" value="HTH_1"/>
    <property type="match status" value="1"/>
</dbReference>
<dbReference type="Gene3D" id="1.10.10.10">
    <property type="entry name" value="Winged helix-like DNA-binding domain superfamily/Winged helix DNA-binding domain"/>
    <property type="match status" value="1"/>
</dbReference>